<comment type="caution">
    <text evidence="2">The sequence shown here is derived from an EMBL/GenBank/DDBJ whole genome shotgun (WGS) entry which is preliminary data.</text>
</comment>
<dbReference type="SUPFAM" id="SSF58100">
    <property type="entry name" value="Bacterial hemolysins"/>
    <property type="match status" value="1"/>
</dbReference>
<keyword evidence="3" id="KW-1185">Reference proteome</keyword>
<feature type="transmembrane region" description="Helical" evidence="1">
    <location>
        <begin position="565"/>
        <end position="584"/>
    </location>
</feature>
<reference evidence="2" key="2">
    <citation type="submission" date="2023-05" db="EMBL/GenBank/DDBJ databases">
        <authorList>
            <consortium name="Lawrence Berkeley National Laboratory"/>
            <person name="Steindorff A."/>
            <person name="Hensen N."/>
            <person name="Bonometti L."/>
            <person name="Westerberg I."/>
            <person name="Brannstrom I.O."/>
            <person name="Guillou S."/>
            <person name="Cros-Aarteil S."/>
            <person name="Calhoun S."/>
            <person name="Haridas S."/>
            <person name="Kuo A."/>
            <person name="Mondo S."/>
            <person name="Pangilinan J."/>
            <person name="Riley R."/>
            <person name="Labutti K."/>
            <person name="Andreopoulos B."/>
            <person name="Lipzen A."/>
            <person name="Chen C."/>
            <person name="Yanf M."/>
            <person name="Daum C."/>
            <person name="Ng V."/>
            <person name="Clum A."/>
            <person name="Ohm R."/>
            <person name="Martin F."/>
            <person name="Silar P."/>
            <person name="Natvig D."/>
            <person name="Lalanne C."/>
            <person name="Gautier V."/>
            <person name="Ament-Velasquez S.L."/>
            <person name="Kruys A."/>
            <person name="Hutchinson M.I."/>
            <person name="Powell A.J."/>
            <person name="Barry K."/>
            <person name="Miller A.N."/>
            <person name="Grigoriev I.V."/>
            <person name="Debuchy R."/>
            <person name="Gladieux P."/>
            <person name="Thoren M.H."/>
            <person name="Johannesson H."/>
        </authorList>
    </citation>
    <scope>NUCLEOTIDE SEQUENCE</scope>
    <source>
        <strain evidence="2">CBS 990.96</strain>
    </source>
</reference>
<gene>
    <name evidence="2" type="ORF">QBC38DRAFT_447875</name>
</gene>
<reference evidence="2" key="1">
    <citation type="journal article" date="2023" name="Mol. Phylogenet. Evol.">
        <title>Genome-scale phylogeny and comparative genomics of the fungal order Sordariales.</title>
        <authorList>
            <person name="Hensen N."/>
            <person name="Bonometti L."/>
            <person name="Westerberg I."/>
            <person name="Brannstrom I.O."/>
            <person name="Guillou S."/>
            <person name="Cros-Aarteil S."/>
            <person name="Calhoun S."/>
            <person name="Haridas S."/>
            <person name="Kuo A."/>
            <person name="Mondo S."/>
            <person name="Pangilinan J."/>
            <person name="Riley R."/>
            <person name="LaButti K."/>
            <person name="Andreopoulos B."/>
            <person name="Lipzen A."/>
            <person name="Chen C."/>
            <person name="Yan M."/>
            <person name="Daum C."/>
            <person name="Ng V."/>
            <person name="Clum A."/>
            <person name="Steindorff A."/>
            <person name="Ohm R.A."/>
            <person name="Martin F."/>
            <person name="Silar P."/>
            <person name="Natvig D.O."/>
            <person name="Lalanne C."/>
            <person name="Gautier V."/>
            <person name="Ament-Velasquez S.L."/>
            <person name="Kruys A."/>
            <person name="Hutchinson M.I."/>
            <person name="Powell A.J."/>
            <person name="Barry K."/>
            <person name="Miller A.N."/>
            <person name="Grigoriev I.V."/>
            <person name="Debuchy R."/>
            <person name="Gladieux P."/>
            <person name="Hiltunen Thoren M."/>
            <person name="Johannesson H."/>
        </authorList>
    </citation>
    <scope>NUCLEOTIDE SEQUENCE</scope>
    <source>
        <strain evidence="2">CBS 990.96</strain>
    </source>
</reference>
<accession>A0AAN6YRZ8</accession>
<dbReference type="Proteomes" id="UP001301958">
    <property type="component" value="Unassembled WGS sequence"/>
</dbReference>
<keyword evidence="1" id="KW-0812">Transmembrane</keyword>
<organism evidence="2 3">
    <name type="scientific">Podospora fimiseda</name>
    <dbReference type="NCBI Taxonomy" id="252190"/>
    <lineage>
        <taxon>Eukaryota</taxon>
        <taxon>Fungi</taxon>
        <taxon>Dikarya</taxon>
        <taxon>Ascomycota</taxon>
        <taxon>Pezizomycotina</taxon>
        <taxon>Sordariomycetes</taxon>
        <taxon>Sordariomycetidae</taxon>
        <taxon>Sordariales</taxon>
        <taxon>Podosporaceae</taxon>
        <taxon>Podospora</taxon>
    </lineage>
</organism>
<name>A0AAN6YRZ8_9PEZI</name>
<evidence type="ECO:0000256" key="1">
    <source>
        <dbReference type="SAM" id="Phobius"/>
    </source>
</evidence>
<keyword evidence="1" id="KW-1133">Transmembrane helix</keyword>
<proteinExistence type="predicted"/>
<dbReference type="EMBL" id="MU865450">
    <property type="protein sequence ID" value="KAK4222875.1"/>
    <property type="molecule type" value="Genomic_DNA"/>
</dbReference>
<evidence type="ECO:0000313" key="2">
    <source>
        <dbReference type="EMBL" id="KAK4222875.1"/>
    </source>
</evidence>
<feature type="transmembrane region" description="Helical" evidence="1">
    <location>
        <begin position="534"/>
        <end position="559"/>
    </location>
</feature>
<protein>
    <submittedName>
        <fullName evidence="2">Uncharacterized protein</fullName>
    </submittedName>
</protein>
<keyword evidence="1" id="KW-0472">Membrane</keyword>
<dbReference type="Gene3D" id="1.20.1170.10">
    <property type="match status" value="1"/>
</dbReference>
<dbReference type="AlphaFoldDB" id="A0AAN6YRZ8"/>
<sequence>MDFSSTAAALDAVRRRVEDAPNGARDLLSSAEKADLAATHKTMDTTITKIRSMIAGVLDEHHAYEKMNPPPAYTTLRTGVRNAVAAVANLDPNEAFKKAVEGDLKTVADTTKKMSDSIANVTQDFNKILGLPGLANFSGTLESVPAVGILNSTIQYVAVTMDASGKATPNWQQLDKLPALPASGDTTSLFSYRGIFYCAIGKNVWSKTPRAAGDPELFKAAVNNWSQIFNPGWQSVGSVLPAGNSRGFIQFAQQSSDGTTLNAYVVRIASDGTLTYSGDPITANMKWSPLTVASGQAPNLIRAAYYANSIWGYDANSTLYELSPNFASGTGTYKVKTKTVLTNKITDLTAVDTGLVVAREDGNLYKLMTIPAKDEKSLITQQWKLWVMRNGVTSLGAASPGVMLDLKTLTVALKATYIDTQTNLFPYVNQIQACCASHGVYLENLLATAKKWQAASDAEKVIIASTEGTTTVQHAKFMGNLASTGLATANQMVVNMTRQTRSINSSIAMQLSMIDTKLAELKGSLTEAQAKEKALLAGLWASIGGVLVGLGLIVAGFFFPPAAPFLWAAGGFLVIGSIVAVGIVSSELGKIRASISQLQSAIADLTTQKTQLLAIQAAFQKLTSDYGDLNGFWLNMLGTADQIKNLEKLGAAILSDQPSIIAAQRFNQQIVDNLTAYVETLGRQGIVPPDEEFSPALVSFALQPSTGVSLASRVSSMEHRPQQQRSLQLAVVSELVGQATQQLSKGNKAGYLSTLKKAAELNAQIHTPFAAFLA</sequence>
<evidence type="ECO:0000313" key="3">
    <source>
        <dbReference type="Proteomes" id="UP001301958"/>
    </source>
</evidence>